<dbReference type="STRING" id="1280953.HOC_08884"/>
<keyword evidence="3" id="KW-0808">Transferase</keyword>
<feature type="domain" description="Acyltransferase 3" evidence="2">
    <location>
        <begin position="17"/>
        <end position="351"/>
    </location>
</feature>
<dbReference type="Pfam" id="PF01757">
    <property type="entry name" value="Acyl_transf_3"/>
    <property type="match status" value="1"/>
</dbReference>
<dbReference type="InterPro" id="IPR002656">
    <property type="entry name" value="Acyl_transf_3_dom"/>
</dbReference>
<dbReference type="PANTHER" id="PTHR23028">
    <property type="entry name" value="ACETYLTRANSFERASE"/>
    <property type="match status" value="1"/>
</dbReference>
<protein>
    <submittedName>
        <fullName evidence="3">Putative acyltransferase</fullName>
    </submittedName>
</protein>
<feature type="transmembrane region" description="Helical" evidence="1">
    <location>
        <begin position="87"/>
        <end position="108"/>
    </location>
</feature>
<gene>
    <name evidence="3" type="ORF">HOC_08884</name>
</gene>
<keyword evidence="4" id="KW-1185">Reference proteome</keyword>
<dbReference type="EMBL" id="ARYL01000011">
    <property type="protein sequence ID" value="KDA02799.1"/>
    <property type="molecule type" value="Genomic_DNA"/>
</dbReference>
<dbReference type="Proteomes" id="UP000024942">
    <property type="component" value="Unassembled WGS sequence"/>
</dbReference>
<dbReference type="GO" id="GO:0016020">
    <property type="term" value="C:membrane"/>
    <property type="evidence" value="ECO:0007669"/>
    <property type="project" value="TreeGrafter"/>
</dbReference>
<feature type="transmembrane region" description="Helical" evidence="1">
    <location>
        <begin position="142"/>
        <end position="162"/>
    </location>
</feature>
<reference evidence="3 4" key="1">
    <citation type="journal article" date="2014" name="Antonie Van Leeuwenhoek">
        <title>Hyphomonas beringensis sp. nov. and Hyphomonas chukchiensis sp. nov., isolated from surface seawater of the Bering Sea and Chukchi Sea.</title>
        <authorList>
            <person name="Li C."/>
            <person name="Lai Q."/>
            <person name="Li G."/>
            <person name="Dong C."/>
            <person name="Wang J."/>
            <person name="Liao Y."/>
            <person name="Shao Z."/>
        </authorList>
    </citation>
    <scope>NUCLEOTIDE SEQUENCE [LARGE SCALE GENOMIC DNA]</scope>
    <source>
        <strain evidence="3 4">SCH89</strain>
    </source>
</reference>
<feature type="transmembrane region" description="Helical" evidence="1">
    <location>
        <begin position="251"/>
        <end position="271"/>
    </location>
</feature>
<accession>A0A059G7U1</accession>
<dbReference type="PATRIC" id="fig|1280953.3.peg.1795"/>
<dbReference type="InterPro" id="IPR050879">
    <property type="entry name" value="Acyltransferase_3"/>
</dbReference>
<evidence type="ECO:0000259" key="2">
    <source>
        <dbReference type="Pfam" id="PF01757"/>
    </source>
</evidence>
<organism evidence="3 4">
    <name type="scientific">Hyphomonas oceanitis SCH89</name>
    <dbReference type="NCBI Taxonomy" id="1280953"/>
    <lineage>
        <taxon>Bacteria</taxon>
        <taxon>Pseudomonadati</taxon>
        <taxon>Pseudomonadota</taxon>
        <taxon>Alphaproteobacteria</taxon>
        <taxon>Hyphomonadales</taxon>
        <taxon>Hyphomonadaceae</taxon>
        <taxon>Hyphomonas</taxon>
    </lineage>
</organism>
<evidence type="ECO:0000313" key="4">
    <source>
        <dbReference type="Proteomes" id="UP000024942"/>
    </source>
</evidence>
<evidence type="ECO:0000256" key="1">
    <source>
        <dbReference type="SAM" id="Phobius"/>
    </source>
</evidence>
<dbReference type="GO" id="GO:0000271">
    <property type="term" value="P:polysaccharide biosynthetic process"/>
    <property type="evidence" value="ECO:0007669"/>
    <property type="project" value="TreeGrafter"/>
</dbReference>
<feature type="transmembrane region" description="Helical" evidence="1">
    <location>
        <begin position="283"/>
        <end position="305"/>
    </location>
</feature>
<feature type="transmembrane region" description="Helical" evidence="1">
    <location>
        <begin position="20"/>
        <end position="37"/>
    </location>
</feature>
<proteinExistence type="predicted"/>
<dbReference type="GO" id="GO:0016747">
    <property type="term" value="F:acyltransferase activity, transferring groups other than amino-acyl groups"/>
    <property type="evidence" value="ECO:0007669"/>
    <property type="project" value="InterPro"/>
</dbReference>
<feature type="transmembrane region" description="Helical" evidence="1">
    <location>
        <begin position="194"/>
        <end position="214"/>
    </location>
</feature>
<evidence type="ECO:0000313" key="3">
    <source>
        <dbReference type="EMBL" id="KDA02799.1"/>
    </source>
</evidence>
<keyword evidence="1" id="KW-0472">Membrane</keyword>
<dbReference type="AlphaFoldDB" id="A0A059G7U1"/>
<feature type="transmembrane region" description="Helical" evidence="1">
    <location>
        <begin position="226"/>
        <end position="245"/>
    </location>
</feature>
<dbReference type="OrthoDB" id="9796461at2"/>
<dbReference type="PANTHER" id="PTHR23028:SF131">
    <property type="entry name" value="BLR2367 PROTEIN"/>
    <property type="match status" value="1"/>
</dbReference>
<keyword evidence="3" id="KW-0012">Acyltransferase</keyword>
<feature type="transmembrane region" description="Helical" evidence="1">
    <location>
        <begin position="331"/>
        <end position="356"/>
    </location>
</feature>
<dbReference type="eggNOG" id="COG1835">
    <property type="taxonomic scope" value="Bacteria"/>
</dbReference>
<sequence>MTMPELHSTPARPTLDSVQALRGLAAVMVVFFHAQTAELAPGIWARGYAGVDLFFVISGFILTYVSRDYTRDLPTVARFLYARATRVYPLWWVFALILPLYFLVTYGAPLPPDQSALITNPPAYILKSLLLWPQSEMPVLKVGWTLIHELFFYMIFSLALLFRRSALPVLLIVWAGLTLLGSWLVQGANLESPVLALATSHLTLEFIAGAFVALAVTHRLHIQPRIILLLGLAGLVAALVLYTTPTPRSLLWGRVGVFTLPCCALLYGSVVMEQNRGLRIPGWCVALGNWSYALYLVHTIIILGLQRLSREAGLRLPEGWKTWLVYSEPGIVGNLVFVLAIFALSIPAAALAHIYIERPFLRLTRKVMQRPGAAA</sequence>
<keyword evidence="1" id="KW-0812">Transmembrane</keyword>
<feature type="transmembrane region" description="Helical" evidence="1">
    <location>
        <begin position="169"/>
        <end position="188"/>
    </location>
</feature>
<name>A0A059G7U1_9PROT</name>
<dbReference type="RefSeq" id="WP_035537657.1">
    <property type="nucleotide sequence ID" value="NZ_ARYL01000011.1"/>
</dbReference>
<comment type="caution">
    <text evidence="3">The sequence shown here is derived from an EMBL/GenBank/DDBJ whole genome shotgun (WGS) entry which is preliminary data.</text>
</comment>
<keyword evidence="1" id="KW-1133">Transmembrane helix</keyword>
<feature type="transmembrane region" description="Helical" evidence="1">
    <location>
        <begin position="43"/>
        <end position="66"/>
    </location>
</feature>